<gene>
    <name evidence="1" type="ORF">WICMUC_001895</name>
</gene>
<comment type="caution">
    <text evidence="1">The sequence shown here is derived from an EMBL/GenBank/DDBJ whole genome shotgun (WGS) entry which is preliminary data.</text>
</comment>
<reference evidence="1" key="1">
    <citation type="journal article" date="2021" name="Open Biol.">
        <title>Shared evolutionary footprints suggest mitochondrial oxidative damage underlies multiple complex I losses in fungi.</title>
        <authorList>
            <person name="Schikora-Tamarit M.A."/>
            <person name="Marcet-Houben M."/>
            <person name="Nosek J."/>
            <person name="Gabaldon T."/>
        </authorList>
    </citation>
    <scope>NUCLEOTIDE SEQUENCE</scope>
    <source>
        <strain evidence="1">CBS6341</strain>
    </source>
</reference>
<proteinExistence type="predicted"/>
<sequence>MITMSAASIAISVPVEAKAIPKSAVAKAGESLIPSPMNPTLNPCFYISPCVKVPVLSNNNISKSFDLCKTSPPLIKIPLFAATPVPTMTAVGAANPNAQGHATTITEIAIFKHTKNLSPCMKISGKSSNTLQMTNQQRNVNKDNNKTLGTKMAAILSAYD</sequence>
<reference evidence="1" key="2">
    <citation type="submission" date="2021-01" db="EMBL/GenBank/DDBJ databases">
        <authorList>
            <person name="Schikora-Tamarit M.A."/>
        </authorList>
    </citation>
    <scope>NUCLEOTIDE SEQUENCE</scope>
    <source>
        <strain evidence="1">CBS6341</strain>
    </source>
</reference>
<dbReference type="OrthoDB" id="10569405at2759"/>
<evidence type="ECO:0000313" key="2">
    <source>
        <dbReference type="Proteomes" id="UP000769528"/>
    </source>
</evidence>
<protein>
    <submittedName>
        <fullName evidence="1">Uncharacterized protein</fullName>
    </submittedName>
</protein>
<organism evidence="1 2">
    <name type="scientific">Wickerhamomyces mucosus</name>
    <dbReference type="NCBI Taxonomy" id="1378264"/>
    <lineage>
        <taxon>Eukaryota</taxon>
        <taxon>Fungi</taxon>
        <taxon>Dikarya</taxon>
        <taxon>Ascomycota</taxon>
        <taxon>Saccharomycotina</taxon>
        <taxon>Saccharomycetes</taxon>
        <taxon>Phaffomycetales</taxon>
        <taxon>Wickerhamomycetaceae</taxon>
        <taxon>Wickerhamomyces</taxon>
    </lineage>
</organism>
<accession>A0A9P8PT32</accession>
<name>A0A9P8PT32_9ASCO</name>
<keyword evidence="2" id="KW-1185">Reference proteome</keyword>
<dbReference type="EMBL" id="JAEUBF010000550">
    <property type="protein sequence ID" value="KAH3677140.1"/>
    <property type="molecule type" value="Genomic_DNA"/>
</dbReference>
<dbReference type="AlphaFoldDB" id="A0A9P8PT32"/>
<evidence type="ECO:0000313" key="1">
    <source>
        <dbReference type="EMBL" id="KAH3677140.1"/>
    </source>
</evidence>
<dbReference type="Proteomes" id="UP000769528">
    <property type="component" value="Unassembled WGS sequence"/>
</dbReference>